<accession>A0ACC2S041</accession>
<organism evidence="1 2">
    <name type="scientific">Entomophthora muscae</name>
    <dbReference type="NCBI Taxonomy" id="34485"/>
    <lineage>
        <taxon>Eukaryota</taxon>
        <taxon>Fungi</taxon>
        <taxon>Fungi incertae sedis</taxon>
        <taxon>Zoopagomycota</taxon>
        <taxon>Entomophthoromycotina</taxon>
        <taxon>Entomophthoromycetes</taxon>
        <taxon>Entomophthorales</taxon>
        <taxon>Entomophthoraceae</taxon>
        <taxon>Entomophthora</taxon>
    </lineage>
</organism>
<proteinExistence type="predicted"/>
<sequence>MYMHSFHLLSLLLPSFSIATSYDRVIAFGDSISDNGNVFQMSAGFMPDPSEYKEGRFSDGPTWVEYLAQGLHANLTDLAYGGATTNTDMYPDSVGAMVPGCIQQAESFNKTFDRSKASLNSTLLTVVFQGNDFFSPSATAQSYMDNMDRCLRLMLKMGFHDVLIGVSNAPELTPGFKLSPPELKSSFGKNTALVQEMWKGELQSLKKDFSDINLYTMDFRSKANLNPTNQ</sequence>
<gene>
    <name evidence="1" type="ORF">DSO57_1001646</name>
</gene>
<evidence type="ECO:0000313" key="2">
    <source>
        <dbReference type="Proteomes" id="UP001165960"/>
    </source>
</evidence>
<comment type="caution">
    <text evidence="1">The sequence shown here is derived from an EMBL/GenBank/DDBJ whole genome shotgun (WGS) entry which is preliminary data.</text>
</comment>
<dbReference type="Proteomes" id="UP001165960">
    <property type="component" value="Unassembled WGS sequence"/>
</dbReference>
<reference evidence="1" key="1">
    <citation type="submission" date="2022-04" db="EMBL/GenBank/DDBJ databases">
        <title>Genome of the entomopathogenic fungus Entomophthora muscae.</title>
        <authorList>
            <person name="Elya C."/>
            <person name="Lovett B.R."/>
            <person name="Lee E."/>
            <person name="Macias A.M."/>
            <person name="Hajek A.E."/>
            <person name="De Bivort B.L."/>
            <person name="Kasson M.T."/>
            <person name="De Fine Licht H.H."/>
            <person name="Stajich J.E."/>
        </authorList>
    </citation>
    <scope>NUCLEOTIDE SEQUENCE</scope>
    <source>
        <strain evidence="1">Berkeley</strain>
    </source>
</reference>
<dbReference type="EMBL" id="QTSX02006393">
    <property type="protein sequence ID" value="KAJ9055669.1"/>
    <property type="molecule type" value="Genomic_DNA"/>
</dbReference>
<name>A0ACC2S041_9FUNG</name>
<keyword evidence="2" id="KW-1185">Reference proteome</keyword>
<evidence type="ECO:0000313" key="1">
    <source>
        <dbReference type="EMBL" id="KAJ9055669.1"/>
    </source>
</evidence>
<protein>
    <submittedName>
        <fullName evidence="1">Uncharacterized protein</fullName>
    </submittedName>
</protein>